<dbReference type="InterPro" id="IPR013424">
    <property type="entry name" value="Ice-binding_C"/>
</dbReference>
<dbReference type="NCBIfam" id="TIGR03370">
    <property type="entry name" value="VPLPA-CTERM"/>
    <property type="match status" value="1"/>
</dbReference>
<name>A0ABQ3J6Y8_9RHOB</name>
<keyword evidence="1" id="KW-1133">Transmembrane helix</keyword>
<accession>A0ABQ3J6Y8</accession>
<keyword evidence="1" id="KW-0472">Membrane</keyword>
<evidence type="ECO:0000313" key="4">
    <source>
        <dbReference type="Proteomes" id="UP000609802"/>
    </source>
</evidence>
<keyword evidence="4" id="KW-1185">Reference proteome</keyword>
<evidence type="ECO:0000313" key="3">
    <source>
        <dbReference type="EMBL" id="GHF07907.1"/>
    </source>
</evidence>
<sequence length="179" mass="18653">MSLVNTLKGVAVTSVLSIFSMVGAVNAATYTPDTLLGSAQLGNSGDGDELAALASIAGVDVNSLSIDTKDESGSFMRDDVGNYFVDVAPRTPGYFILKFGVGGTNAVSHYFFQNIADLTKLVWTDAQTNSLLANCTSDCRLSHVTQTGDVSPVPVPAGGVLLLTALGGFALMRRRKTTV</sequence>
<dbReference type="Proteomes" id="UP000609802">
    <property type="component" value="Unassembled WGS sequence"/>
</dbReference>
<dbReference type="InterPro" id="IPR022472">
    <property type="entry name" value="VPLPA-CTERM"/>
</dbReference>
<evidence type="ECO:0000256" key="2">
    <source>
        <dbReference type="SAM" id="SignalP"/>
    </source>
</evidence>
<feature type="signal peptide" evidence="2">
    <location>
        <begin position="1"/>
        <end position="27"/>
    </location>
</feature>
<dbReference type="EMBL" id="BNCH01000010">
    <property type="protein sequence ID" value="GHF07907.1"/>
    <property type="molecule type" value="Genomic_DNA"/>
</dbReference>
<dbReference type="NCBIfam" id="TIGR01167">
    <property type="entry name" value="LPXTG_anchor"/>
    <property type="match status" value="1"/>
</dbReference>
<feature type="transmembrane region" description="Helical" evidence="1">
    <location>
        <begin position="153"/>
        <end position="172"/>
    </location>
</feature>
<dbReference type="RefSeq" id="WP_191287473.1">
    <property type="nucleotide sequence ID" value="NZ_BNCH01000010.1"/>
</dbReference>
<reference evidence="4" key="1">
    <citation type="journal article" date="2019" name="Int. J. Syst. Evol. Microbiol.">
        <title>The Global Catalogue of Microorganisms (GCM) 10K type strain sequencing project: providing services to taxonomists for standard genome sequencing and annotation.</title>
        <authorList>
            <consortium name="The Broad Institute Genomics Platform"/>
            <consortium name="The Broad Institute Genome Sequencing Center for Infectious Disease"/>
            <person name="Wu L."/>
            <person name="Ma J."/>
        </authorList>
    </citation>
    <scope>NUCLEOTIDE SEQUENCE [LARGE SCALE GENOMIC DNA]</scope>
    <source>
        <strain evidence="4">KCTC 42443</strain>
    </source>
</reference>
<comment type="caution">
    <text evidence="3">The sequence shown here is derived from an EMBL/GenBank/DDBJ whole genome shotgun (WGS) entry which is preliminary data.</text>
</comment>
<feature type="chain" id="PRO_5045045701" description="VPLPA-CTERM sorting domain-containing protein" evidence="2">
    <location>
        <begin position="28"/>
        <end position="179"/>
    </location>
</feature>
<gene>
    <name evidence="3" type="ORF">GCM10016455_31150</name>
</gene>
<keyword evidence="2" id="KW-0732">Signal</keyword>
<protein>
    <recommendedName>
        <fullName evidence="5">VPLPA-CTERM sorting domain-containing protein</fullName>
    </recommendedName>
</protein>
<keyword evidence="1" id="KW-0812">Transmembrane</keyword>
<dbReference type="NCBIfam" id="TIGR02595">
    <property type="entry name" value="PEP_CTERM"/>
    <property type="match status" value="1"/>
</dbReference>
<evidence type="ECO:0008006" key="5">
    <source>
        <dbReference type="Google" id="ProtNLM"/>
    </source>
</evidence>
<proteinExistence type="predicted"/>
<evidence type="ECO:0000256" key="1">
    <source>
        <dbReference type="SAM" id="Phobius"/>
    </source>
</evidence>
<organism evidence="3 4">
    <name type="scientific">Aliiroseovarius zhejiangensis</name>
    <dbReference type="NCBI Taxonomy" id="1632025"/>
    <lineage>
        <taxon>Bacteria</taxon>
        <taxon>Pseudomonadati</taxon>
        <taxon>Pseudomonadota</taxon>
        <taxon>Alphaproteobacteria</taxon>
        <taxon>Rhodobacterales</taxon>
        <taxon>Paracoccaceae</taxon>
        <taxon>Aliiroseovarius</taxon>
    </lineage>
</organism>